<comment type="caution">
    <text evidence="1">The sequence shown here is derived from an EMBL/GenBank/DDBJ whole genome shotgun (WGS) entry which is preliminary data.</text>
</comment>
<keyword evidence="2" id="KW-1185">Reference proteome</keyword>
<dbReference type="RefSeq" id="XP_018692506.1">
    <property type="nucleotide sequence ID" value="XM_018837946.1"/>
</dbReference>
<evidence type="ECO:0000313" key="2">
    <source>
        <dbReference type="Proteomes" id="UP000078343"/>
    </source>
</evidence>
<evidence type="ECO:0008006" key="3">
    <source>
        <dbReference type="Google" id="ProtNLM"/>
    </source>
</evidence>
<name>A0A178ZH57_9EURO</name>
<accession>A0A178ZH57</accession>
<sequence length="229" mass="25170">MAPPTLISIQSSATITTTAQRAVLNIAASDTGSDKDEVSSHVVSTVKDIQQDLDHLCPRLADGDISPTAPVSFYSIASLSISAADEYDDKHVRQEKKLYSAHSNIAIHFRDFTRLGLMVVRLSRMPFVEMRGIDWELGEASKAELDDEVREQALRKAMIRAQGYSRVIGRATVTCVKIEDVQTSWPVRKLKQTAMRATSAATFEVGAGIDFEPQLVEVSATISCEFHAE</sequence>
<dbReference type="AlphaFoldDB" id="A0A178ZH57"/>
<reference evidence="1 2" key="1">
    <citation type="submission" date="2016-04" db="EMBL/GenBank/DDBJ databases">
        <title>Draft genome of Fonsecaea erecta CBS 125763.</title>
        <authorList>
            <person name="Weiss V.A."/>
            <person name="Vicente V.A."/>
            <person name="Raittz R.T."/>
            <person name="Moreno L.F."/>
            <person name="De Souza E.M."/>
            <person name="Pedrosa F.O."/>
            <person name="Steffens M.B."/>
            <person name="Faoro H."/>
            <person name="Tadra-Sfeir M.Z."/>
            <person name="Najafzadeh M.J."/>
            <person name="Felipe M.S."/>
            <person name="Teixeira M."/>
            <person name="Sun J."/>
            <person name="Xi L."/>
            <person name="Gomes R."/>
            <person name="De Azevedo C.M."/>
            <person name="Salgado C.G."/>
            <person name="Da Silva M.B."/>
            <person name="Nascimento M.F."/>
            <person name="Queiroz-Telles F."/>
            <person name="Attili D.S."/>
            <person name="Gorbushina A."/>
        </authorList>
    </citation>
    <scope>NUCLEOTIDE SEQUENCE [LARGE SCALE GENOMIC DNA]</scope>
    <source>
        <strain evidence="1 2">CBS 125763</strain>
    </source>
</reference>
<dbReference type="Proteomes" id="UP000078343">
    <property type="component" value="Unassembled WGS sequence"/>
</dbReference>
<proteinExistence type="predicted"/>
<dbReference type="GeneID" id="30010605"/>
<organism evidence="1 2">
    <name type="scientific">Fonsecaea erecta</name>
    <dbReference type="NCBI Taxonomy" id="1367422"/>
    <lineage>
        <taxon>Eukaryota</taxon>
        <taxon>Fungi</taxon>
        <taxon>Dikarya</taxon>
        <taxon>Ascomycota</taxon>
        <taxon>Pezizomycotina</taxon>
        <taxon>Eurotiomycetes</taxon>
        <taxon>Chaetothyriomycetidae</taxon>
        <taxon>Chaetothyriales</taxon>
        <taxon>Herpotrichiellaceae</taxon>
        <taxon>Fonsecaea</taxon>
    </lineage>
</organism>
<dbReference type="InterPro" id="IPR007497">
    <property type="entry name" value="SIMPL/DUF541"/>
</dbReference>
<dbReference type="Gene3D" id="3.30.70.2970">
    <property type="entry name" value="Protein of unknown function (DUF541), domain 2"/>
    <property type="match status" value="1"/>
</dbReference>
<gene>
    <name evidence="1" type="ORF">AYL99_06437</name>
</gene>
<protein>
    <recommendedName>
        <fullName evidence="3">DUF541 domain-containing protein</fullName>
    </recommendedName>
</protein>
<dbReference type="EMBL" id="LVYI01000005">
    <property type="protein sequence ID" value="OAP59139.1"/>
    <property type="molecule type" value="Genomic_DNA"/>
</dbReference>
<dbReference type="Gene3D" id="3.30.110.170">
    <property type="entry name" value="Protein of unknown function (DUF541), domain 1"/>
    <property type="match status" value="1"/>
</dbReference>
<evidence type="ECO:0000313" key="1">
    <source>
        <dbReference type="EMBL" id="OAP59139.1"/>
    </source>
</evidence>
<dbReference type="Pfam" id="PF04402">
    <property type="entry name" value="SIMPL"/>
    <property type="match status" value="1"/>
</dbReference>
<dbReference type="OrthoDB" id="3335918at2759"/>